<evidence type="ECO:0000313" key="2">
    <source>
        <dbReference type="EMBL" id="KAF4656604.1"/>
    </source>
</evidence>
<dbReference type="GO" id="GO:0003690">
    <property type="term" value="F:double-stranded DNA binding"/>
    <property type="evidence" value="ECO:0007669"/>
    <property type="project" value="TreeGrafter"/>
</dbReference>
<dbReference type="OrthoDB" id="364513at2759"/>
<evidence type="ECO:0000256" key="1">
    <source>
        <dbReference type="RuleBase" id="RU364024"/>
    </source>
</evidence>
<dbReference type="GO" id="GO:0006289">
    <property type="term" value="P:nucleotide-excision repair"/>
    <property type="evidence" value="ECO:0007669"/>
    <property type="project" value="InterPro"/>
</dbReference>
<dbReference type="InterPro" id="IPR004598">
    <property type="entry name" value="TFIIH_p52/Tfb2"/>
</dbReference>
<dbReference type="GO" id="GO:0005675">
    <property type="term" value="C:transcription factor TFIIH holo complex"/>
    <property type="evidence" value="ECO:0007669"/>
    <property type="project" value="TreeGrafter"/>
</dbReference>
<proteinExistence type="inferred from homology"/>
<comment type="similarity">
    <text evidence="1">Belongs to the TFB2 family.</text>
</comment>
<evidence type="ECO:0000313" key="3">
    <source>
        <dbReference type="Proteomes" id="UP000570595"/>
    </source>
</evidence>
<dbReference type="AlphaFoldDB" id="A0A7J6LBI0"/>
<gene>
    <name evidence="2" type="primary">GTF2H4</name>
    <name evidence="2" type="ORF">FOZ61_006780</name>
</gene>
<protein>
    <recommendedName>
        <fullName evidence="1">General transcription factor IIH subunit 4</fullName>
    </recommendedName>
</protein>
<dbReference type="Pfam" id="PF03849">
    <property type="entry name" value="Tfb2"/>
    <property type="match status" value="1"/>
</dbReference>
<reference evidence="2 3" key="1">
    <citation type="submission" date="2020-04" db="EMBL/GenBank/DDBJ databases">
        <title>Perkinsus olseni comparative genomics.</title>
        <authorList>
            <person name="Bogema D.R."/>
        </authorList>
    </citation>
    <scope>NUCLEOTIDE SEQUENCE [LARGE SCALE GENOMIC DNA]</scope>
    <source>
        <strain evidence="2">ATCC PRA-179</strain>
    </source>
</reference>
<dbReference type="GO" id="GO:0000439">
    <property type="term" value="C:transcription factor TFIIH core complex"/>
    <property type="evidence" value="ECO:0007669"/>
    <property type="project" value="InterPro"/>
</dbReference>
<organism evidence="2 3">
    <name type="scientific">Perkinsus olseni</name>
    <name type="common">Perkinsus atlanticus</name>
    <dbReference type="NCBI Taxonomy" id="32597"/>
    <lineage>
        <taxon>Eukaryota</taxon>
        <taxon>Sar</taxon>
        <taxon>Alveolata</taxon>
        <taxon>Perkinsozoa</taxon>
        <taxon>Perkinsea</taxon>
        <taxon>Perkinsida</taxon>
        <taxon>Perkinsidae</taxon>
        <taxon>Perkinsus</taxon>
    </lineage>
</organism>
<comment type="caution">
    <text evidence="2">The sequence shown here is derived from an EMBL/GenBank/DDBJ whole genome shotgun (WGS) entry which is preliminary data.</text>
</comment>
<keyword evidence="1" id="KW-0234">DNA repair</keyword>
<dbReference type="PANTHER" id="PTHR13152">
    <property type="entry name" value="TFIIH, POLYPEPTIDE 4"/>
    <property type="match status" value="1"/>
</dbReference>
<sequence length="570" mass="62692">MTSSGTSSTWLRFTNGPQVLLWFRVFINRLILVHRPIQQGVIRHWISSLHDPDHSKYRAALSQLTKLHILLMDPKGQHLRMSSNFRQRLHEVILKNTSEDQLSPSWEVLEEPKLDEAKVAGNDAAGLTNGVRPDAVINRLDEYAALRWEYVLEAMVDGMTAAVGDASLRPEGARQGLSGIVGMSSSSTSTGQLFQFVLASRTSQYWELVRRAFDMIERQHGIHSLLAPIRLVVALTRSIRHEPERLVPGTLVRVNPLCMATPGATEAVTTLLETLADLGIVVPATYDDELKKVASLHSQYGESVKYELPLVSADSRMVVSSSIYVMQASRSKMGVDDNSVISNKSCRLFVDSNFAVTAYTTSSLDLRLLGTFVQLQRQLGDGREYDPNDFGCVLGTLTQTSVQSAAQRGVTSEYIISYLKSHVDPRASHMGSQGGRSAATNMVTANTGAARGEKFIDGIPANVVTQITLWEKEAIHNRLRIDHGVAIQNPGATTAMNQFTGMTQSEEAAKYVTRMMQTCGPSACLWSRATSKRPHSENDAQSQTIVVSERAAKRFKLIAPPSSSSSESDF</sequence>
<keyword evidence="1" id="KW-0227">DNA damage</keyword>
<comment type="function">
    <text evidence="1">Component of the general transcription and DNA repair factor IIH (TFIIH) core complex which is involved in general and transcription-coupled nucleotide excision repair (NER) of damaged DNA.</text>
</comment>
<dbReference type="Proteomes" id="UP000570595">
    <property type="component" value="Unassembled WGS sequence"/>
</dbReference>
<comment type="subcellular location">
    <subcellularLocation>
        <location evidence="1">Nucleus</location>
    </subcellularLocation>
</comment>
<accession>A0A7J6LBI0</accession>
<dbReference type="PANTHER" id="PTHR13152:SF0">
    <property type="entry name" value="GENERAL TRANSCRIPTION FACTOR IIH SUBUNIT 4"/>
    <property type="match status" value="1"/>
</dbReference>
<keyword evidence="1" id="KW-0805">Transcription regulation</keyword>
<dbReference type="GO" id="GO:0001671">
    <property type="term" value="F:ATPase activator activity"/>
    <property type="evidence" value="ECO:0007669"/>
    <property type="project" value="InterPro"/>
</dbReference>
<keyword evidence="1" id="KW-0804">Transcription</keyword>
<keyword evidence="1" id="KW-0539">Nucleus</keyword>
<name>A0A7J6LBI0_PEROL</name>
<dbReference type="EMBL" id="JABAHT010000398">
    <property type="protein sequence ID" value="KAF4656604.1"/>
    <property type="molecule type" value="Genomic_DNA"/>
</dbReference>